<feature type="domain" description="DNA primase/helicase Gp4 N-terminal Bacteriophage T7-like" evidence="1">
    <location>
        <begin position="29"/>
        <end position="71"/>
    </location>
</feature>
<sequence length="355" mass="39387">MNEKAEDLAFGRWPDILQARGMSASYFGSKNGPCPFCPDGGGKDRYRWTQKKYGGVWVCSACTEGKYATGFNMLMKHMGYKTFREAADDVRDYFGANPNVKPITREQRIAMDGSMTPELVLRNRSRMQRTWDEGHEVTAGDPVDLYLHARVRGLDFIPANIRFHPALPYWAPPPDGQDKPVLLGRFPAMLAFAQAPDGSLAQLHKTYLTPEGVKANVPLVKKTDLGVGVNSFAVRMLEPYGDTLGVCEGFETGCASAMLRDIPVWPCLNGPAMSEFELPKDLHGKIRKLVIFEDSDELKAFGRNPDGSTKWRRPGSVYAQKLADRARLAGLRTLIIKSAKVGDDMADYWSAQATA</sequence>
<dbReference type="EMBL" id="JBHSRS010000017">
    <property type="protein sequence ID" value="MFC6281204.1"/>
    <property type="molecule type" value="Genomic_DNA"/>
</dbReference>
<proteinExistence type="predicted"/>
<dbReference type="SMART" id="SM00778">
    <property type="entry name" value="Prim_Zn_Ribbon"/>
    <property type="match status" value="1"/>
</dbReference>
<dbReference type="Proteomes" id="UP001596270">
    <property type="component" value="Unassembled WGS sequence"/>
</dbReference>
<name>A0ABW1TW90_9BURK</name>
<dbReference type="SUPFAM" id="SSF57783">
    <property type="entry name" value="Zinc beta-ribbon"/>
    <property type="match status" value="1"/>
</dbReference>
<dbReference type="Pfam" id="PF08273">
    <property type="entry name" value="Zn_Ribbon_Prim"/>
    <property type="match status" value="1"/>
</dbReference>
<dbReference type="InterPro" id="IPR055570">
    <property type="entry name" value="DUF7146"/>
</dbReference>
<dbReference type="InterPro" id="IPR006171">
    <property type="entry name" value="TOPRIM_dom"/>
</dbReference>
<comment type="caution">
    <text evidence="2">The sequence shown here is derived from an EMBL/GenBank/DDBJ whole genome shotgun (WGS) entry which is preliminary data.</text>
</comment>
<reference evidence="3" key="1">
    <citation type="journal article" date="2019" name="Int. J. Syst. Evol. Microbiol.">
        <title>The Global Catalogue of Microorganisms (GCM) 10K type strain sequencing project: providing services to taxonomists for standard genome sequencing and annotation.</title>
        <authorList>
            <consortium name="The Broad Institute Genomics Platform"/>
            <consortium name="The Broad Institute Genome Sequencing Center for Infectious Disease"/>
            <person name="Wu L."/>
            <person name="Ma J."/>
        </authorList>
    </citation>
    <scope>NUCLEOTIDE SEQUENCE [LARGE SCALE GENOMIC DNA]</scope>
    <source>
        <strain evidence="3">CCUG 39402</strain>
    </source>
</reference>
<dbReference type="Pfam" id="PF13362">
    <property type="entry name" value="Toprim_3"/>
    <property type="match status" value="1"/>
</dbReference>
<keyword evidence="3" id="KW-1185">Reference proteome</keyword>
<dbReference type="Pfam" id="PF23639">
    <property type="entry name" value="DUF7146"/>
    <property type="match status" value="1"/>
</dbReference>
<gene>
    <name evidence="2" type="ORF">ACFQND_08185</name>
</gene>
<evidence type="ECO:0000313" key="2">
    <source>
        <dbReference type="EMBL" id="MFC6281204.1"/>
    </source>
</evidence>
<dbReference type="InterPro" id="IPR013237">
    <property type="entry name" value="Phage_T7_Gp4_N"/>
</dbReference>
<evidence type="ECO:0000259" key="1">
    <source>
        <dbReference type="SMART" id="SM00778"/>
    </source>
</evidence>
<accession>A0ABW1TW90</accession>
<dbReference type="RefSeq" id="WP_377413005.1">
    <property type="nucleotide sequence ID" value="NZ_JBHSRS010000017.1"/>
</dbReference>
<organism evidence="2 3">
    <name type="scientific">Polaromonas aquatica</name>
    <dbReference type="NCBI Taxonomy" id="332657"/>
    <lineage>
        <taxon>Bacteria</taxon>
        <taxon>Pseudomonadati</taxon>
        <taxon>Pseudomonadota</taxon>
        <taxon>Betaproteobacteria</taxon>
        <taxon>Burkholderiales</taxon>
        <taxon>Comamonadaceae</taxon>
        <taxon>Polaromonas</taxon>
    </lineage>
</organism>
<evidence type="ECO:0000313" key="3">
    <source>
        <dbReference type="Proteomes" id="UP001596270"/>
    </source>
</evidence>
<protein>
    <submittedName>
        <fullName evidence="2">Primase-helicase zinc-binding domain-containing protein</fullName>
    </submittedName>
</protein>